<keyword evidence="3" id="KW-0813">Transport</keyword>
<feature type="domain" description="Cytochrome b561 bacterial/Ni-hydrogenase" evidence="14">
    <location>
        <begin position="37"/>
        <end position="205"/>
    </location>
</feature>
<dbReference type="PANTHER" id="PTHR30529">
    <property type="entry name" value="CYTOCHROME B561"/>
    <property type="match status" value="1"/>
</dbReference>
<dbReference type="SUPFAM" id="SSF81342">
    <property type="entry name" value="Transmembrane di-heme cytochromes"/>
    <property type="match status" value="1"/>
</dbReference>
<dbReference type="PANTHER" id="PTHR30529:SF1">
    <property type="entry name" value="CYTOCHROME B561 HOMOLOG 2"/>
    <property type="match status" value="1"/>
</dbReference>
<keyword evidence="10" id="KW-0408">Iron</keyword>
<keyword evidence="8" id="KW-0249">Electron transport</keyword>
<keyword evidence="4" id="KW-1003">Cell membrane</keyword>
<keyword evidence="7" id="KW-0479">Metal-binding</keyword>
<feature type="transmembrane region" description="Helical" evidence="13">
    <location>
        <begin position="75"/>
        <end position="94"/>
    </location>
</feature>
<evidence type="ECO:0000259" key="14">
    <source>
        <dbReference type="Pfam" id="PF01292"/>
    </source>
</evidence>
<evidence type="ECO:0000256" key="7">
    <source>
        <dbReference type="ARBA" id="ARBA00022723"/>
    </source>
</evidence>
<keyword evidence="11 13" id="KW-0472">Membrane</keyword>
<dbReference type="GO" id="GO:0020037">
    <property type="term" value="F:heme binding"/>
    <property type="evidence" value="ECO:0007669"/>
    <property type="project" value="TreeGrafter"/>
</dbReference>
<evidence type="ECO:0000256" key="2">
    <source>
        <dbReference type="ARBA" id="ARBA00004651"/>
    </source>
</evidence>
<evidence type="ECO:0000256" key="9">
    <source>
        <dbReference type="ARBA" id="ARBA00022989"/>
    </source>
</evidence>
<dbReference type="InterPro" id="IPR016174">
    <property type="entry name" value="Di-haem_cyt_TM"/>
</dbReference>
<evidence type="ECO:0000256" key="8">
    <source>
        <dbReference type="ARBA" id="ARBA00022982"/>
    </source>
</evidence>
<accession>A0A4Y9T3J5</accession>
<keyword evidence="9 13" id="KW-1133">Transmembrane helix</keyword>
<dbReference type="Gene3D" id="1.20.950.20">
    <property type="entry name" value="Transmembrane di-heme cytochromes, Chain C"/>
    <property type="match status" value="1"/>
</dbReference>
<sequence>MPRTETFRHVRIVTPCHNPSTSFSSKAIMATNDTSTRYGSVSRFNHWLGALLVLALLGIGLYFGELPRGDARKFWRGLHVAIGTVGALFLLWRVVWRLRATSPRALPQAPALHLFSKVVHVLMLAAIAVMAVTGPLSIWSAGRPLTVFSLVSIPSPFGAFRSWHVPLEQIHGFTAYALIVLIVLHLLGVVKHQFIDRDNILARMAGRG</sequence>
<dbReference type="Proteomes" id="UP000297258">
    <property type="component" value="Unassembled WGS sequence"/>
</dbReference>
<dbReference type="AlphaFoldDB" id="A0A4Y9T3J5"/>
<proteinExistence type="inferred from homology"/>
<evidence type="ECO:0000256" key="4">
    <source>
        <dbReference type="ARBA" id="ARBA00022475"/>
    </source>
</evidence>
<evidence type="ECO:0000256" key="5">
    <source>
        <dbReference type="ARBA" id="ARBA00022617"/>
    </source>
</evidence>
<dbReference type="Pfam" id="PF01292">
    <property type="entry name" value="Ni_hydr_CYTB"/>
    <property type="match status" value="1"/>
</dbReference>
<evidence type="ECO:0000256" key="10">
    <source>
        <dbReference type="ARBA" id="ARBA00023004"/>
    </source>
</evidence>
<dbReference type="GO" id="GO:0009055">
    <property type="term" value="F:electron transfer activity"/>
    <property type="evidence" value="ECO:0007669"/>
    <property type="project" value="InterPro"/>
</dbReference>
<evidence type="ECO:0000313" key="15">
    <source>
        <dbReference type="EMBL" id="TFW32689.1"/>
    </source>
</evidence>
<dbReference type="GO" id="GO:0005886">
    <property type="term" value="C:plasma membrane"/>
    <property type="evidence" value="ECO:0007669"/>
    <property type="project" value="UniProtKB-SubCell"/>
</dbReference>
<dbReference type="InterPro" id="IPR011577">
    <property type="entry name" value="Cyt_b561_bac/Ni-Hgenase"/>
</dbReference>
<dbReference type="GO" id="GO:0046872">
    <property type="term" value="F:metal ion binding"/>
    <property type="evidence" value="ECO:0007669"/>
    <property type="project" value="UniProtKB-KW"/>
</dbReference>
<dbReference type="InterPro" id="IPR052168">
    <property type="entry name" value="Cytochrome_b561_oxidase"/>
</dbReference>
<reference evidence="15 16" key="1">
    <citation type="submission" date="2019-03" db="EMBL/GenBank/DDBJ databases">
        <title>Draft genome of Massilia hortus sp. nov., a novel bacterial species of the Oxalobacteraceae family.</title>
        <authorList>
            <person name="Peta V."/>
            <person name="Raths R."/>
            <person name="Bucking H."/>
        </authorList>
    </citation>
    <scope>NUCLEOTIDE SEQUENCE [LARGE SCALE GENOMIC DNA]</scope>
    <source>
        <strain evidence="15 16">ONC3</strain>
    </source>
</reference>
<evidence type="ECO:0000256" key="1">
    <source>
        <dbReference type="ARBA" id="ARBA00001970"/>
    </source>
</evidence>
<feature type="transmembrane region" description="Helical" evidence="13">
    <location>
        <begin position="170"/>
        <end position="190"/>
    </location>
</feature>
<gene>
    <name evidence="15" type="ORF">E4O92_09065</name>
</gene>
<dbReference type="OrthoDB" id="8723024at2"/>
<feature type="transmembrane region" description="Helical" evidence="13">
    <location>
        <begin position="114"/>
        <end position="133"/>
    </location>
</feature>
<protein>
    <recommendedName>
        <fullName evidence="14">Cytochrome b561 bacterial/Ni-hydrogenase domain-containing protein</fullName>
    </recommendedName>
</protein>
<evidence type="ECO:0000313" key="16">
    <source>
        <dbReference type="Proteomes" id="UP000297258"/>
    </source>
</evidence>
<comment type="caution">
    <text evidence="15">The sequence shown here is derived from an EMBL/GenBank/DDBJ whole genome shotgun (WGS) entry which is preliminary data.</text>
</comment>
<comment type="cofactor">
    <cofactor evidence="1">
        <name>heme b</name>
        <dbReference type="ChEBI" id="CHEBI:60344"/>
    </cofactor>
</comment>
<keyword evidence="5" id="KW-0349">Heme</keyword>
<name>A0A4Y9T3J5_9BURK</name>
<dbReference type="EMBL" id="SPUM01000050">
    <property type="protein sequence ID" value="TFW32689.1"/>
    <property type="molecule type" value="Genomic_DNA"/>
</dbReference>
<comment type="subcellular location">
    <subcellularLocation>
        <location evidence="2">Cell membrane</location>
        <topology evidence="2">Multi-pass membrane protein</topology>
    </subcellularLocation>
</comment>
<evidence type="ECO:0000256" key="11">
    <source>
        <dbReference type="ARBA" id="ARBA00023136"/>
    </source>
</evidence>
<organism evidence="15 16">
    <name type="scientific">Massilia horti</name>
    <dbReference type="NCBI Taxonomy" id="2562153"/>
    <lineage>
        <taxon>Bacteria</taxon>
        <taxon>Pseudomonadati</taxon>
        <taxon>Pseudomonadota</taxon>
        <taxon>Betaproteobacteria</taxon>
        <taxon>Burkholderiales</taxon>
        <taxon>Oxalobacteraceae</taxon>
        <taxon>Telluria group</taxon>
        <taxon>Massilia</taxon>
    </lineage>
</organism>
<evidence type="ECO:0000256" key="12">
    <source>
        <dbReference type="ARBA" id="ARBA00037975"/>
    </source>
</evidence>
<feature type="transmembrane region" description="Helical" evidence="13">
    <location>
        <begin position="44"/>
        <end position="63"/>
    </location>
</feature>
<keyword evidence="6 13" id="KW-0812">Transmembrane</keyword>
<dbReference type="GO" id="GO:0022904">
    <property type="term" value="P:respiratory electron transport chain"/>
    <property type="evidence" value="ECO:0007669"/>
    <property type="project" value="InterPro"/>
</dbReference>
<evidence type="ECO:0000256" key="13">
    <source>
        <dbReference type="SAM" id="Phobius"/>
    </source>
</evidence>
<evidence type="ECO:0000256" key="3">
    <source>
        <dbReference type="ARBA" id="ARBA00022448"/>
    </source>
</evidence>
<evidence type="ECO:0000256" key="6">
    <source>
        <dbReference type="ARBA" id="ARBA00022692"/>
    </source>
</evidence>
<comment type="similarity">
    <text evidence="12">Belongs to the cytochrome b561 family.</text>
</comment>
<keyword evidence="16" id="KW-1185">Reference proteome</keyword>